<evidence type="ECO:0000256" key="14">
    <source>
        <dbReference type="ARBA" id="ARBA00049638"/>
    </source>
</evidence>
<keyword evidence="8" id="KW-0406">Ion transport</keyword>
<comment type="function">
    <text evidence="14">Glutamate-gated receptor that probably acts as a non-selective cation channel. May be involved in light-signal transduction and calcium homeostasis via the regulation of calcium influx into cells.</text>
</comment>
<evidence type="ECO:0000256" key="5">
    <source>
        <dbReference type="ARBA" id="ARBA00022692"/>
    </source>
</evidence>
<evidence type="ECO:0000256" key="6">
    <source>
        <dbReference type="ARBA" id="ARBA00022729"/>
    </source>
</evidence>
<dbReference type="InterPro" id="IPR001320">
    <property type="entry name" value="Iontro_rcpt_C"/>
</dbReference>
<keyword evidence="4" id="KW-0813">Transport</keyword>
<dbReference type="CDD" id="cd13686">
    <property type="entry name" value="GluR_Plant"/>
    <property type="match status" value="1"/>
</dbReference>
<feature type="transmembrane region" description="Helical" evidence="15">
    <location>
        <begin position="659"/>
        <end position="678"/>
    </location>
</feature>
<keyword evidence="10" id="KW-0675">Receptor</keyword>
<evidence type="ECO:0000313" key="18">
    <source>
        <dbReference type="EMBL" id="KAJ9190550.1"/>
    </source>
</evidence>
<dbReference type="PANTHER" id="PTHR34836:SF1">
    <property type="entry name" value="OS09G0428600 PROTEIN"/>
    <property type="match status" value="1"/>
</dbReference>
<dbReference type="Gene3D" id="3.40.50.2300">
    <property type="match status" value="2"/>
</dbReference>
<feature type="signal peptide" evidence="16">
    <location>
        <begin position="1"/>
        <end position="30"/>
    </location>
</feature>
<gene>
    <name evidence="18" type="ORF">P3X46_001737</name>
</gene>
<keyword evidence="9 15" id="KW-0472">Membrane</keyword>
<evidence type="ECO:0000256" key="13">
    <source>
        <dbReference type="ARBA" id="ARBA00023303"/>
    </source>
</evidence>
<evidence type="ECO:0000313" key="19">
    <source>
        <dbReference type="Proteomes" id="UP001174677"/>
    </source>
</evidence>
<dbReference type="CDD" id="cd19990">
    <property type="entry name" value="PBP1_GABAb_receptor_plant"/>
    <property type="match status" value="1"/>
</dbReference>
<dbReference type="Proteomes" id="UP001174677">
    <property type="component" value="Chromosome 1"/>
</dbReference>
<dbReference type="InterPro" id="IPR044440">
    <property type="entry name" value="GABAb_receptor_plant_PBP1"/>
</dbReference>
<keyword evidence="11" id="KW-0325">Glycoprotein</keyword>
<evidence type="ECO:0000256" key="7">
    <source>
        <dbReference type="ARBA" id="ARBA00022989"/>
    </source>
</evidence>
<evidence type="ECO:0000256" key="2">
    <source>
        <dbReference type="ARBA" id="ARBA00008685"/>
    </source>
</evidence>
<comment type="caution">
    <text evidence="18">The sequence shown here is derived from an EMBL/GenBank/DDBJ whole genome shotgun (WGS) entry which is preliminary data.</text>
</comment>
<dbReference type="InterPro" id="IPR028082">
    <property type="entry name" value="Peripla_BP_I"/>
</dbReference>
<dbReference type="SUPFAM" id="SSF53850">
    <property type="entry name" value="Periplasmic binding protein-like II"/>
    <property type="match status" value="1"/>
</dbReference>
<name>A0ABQ9NFK2_HEVBR</name>
<evidence type="ECO:0000256" key="12">
    <source>
        <dbReference type="ARBA" id="ARBA00023286"/>
    </source>
</evidence>
<protein>
    <recommendedName>
        <fullName evidence="17">Ionotropic glutamate receptor C-terminal domain-containing protein</fullName>
    </recommendedName>
</protein>
<dbReference type="Pfam" id="PF10613">
    <property type="entry name" value="Lig_chan-Glu_bd"/>
    <property type="match status" value="1"/>
</dbReference>
<accession>A0ABQ9NFK2</accession>
<comment type="similarity">
    <text evidence="2">Belongs to the glutamate-gated ion channel (TC 1.A.10.1) family.</text>
</comment>
<dbReference type="InterPro" id="IPR019594">
    <property type="entry name" value="Glu/Gly-bd"/>
</dbReference>
<organism evidence="18 19">
    <name type="scientific">Hevea brasiliensis</name>
    <name type="common">Para rubber tree</name>
    <name type="synonym">Siphonia brasiliensis</name>
    <dbReference type="NCBI Taxonomy" id="3981"/>
    <lineage>
        <taxon>Eukaryota</taxon>
        <taxon>Viridiplantae</taxon>
        <taxon>Streptophyta</taxon>
        <taxon>Embryophyta</taxon>
        <taxon>Tracheophyta</taxon>
        <taxon>Spermatophyta</taxon>
        <taxon>Magnoliopsida</taxon>
        <taxon>eudicotyledons</taxon>
        <taxon>Gunneridae</taxon>
        <taxon>Pentapetalae</taxon>
        <taxon>rosids</taxon>
        <taxon>fabids</taxon>
        <taxon>Malpighiales</taxon>
        <taxon>Euphorbiaceae</taxon>
        <taxon>Crotonoideae</taxon>
        <taxon>Micrandreae</taxon>
        <taxon>Hevea</taxon>
    </lineage>
</organism>
<comment type="subunit">
    <text evidence="3">May form heteromers.</text>
</comment>
<sequence>MRNKSYPSKPVFPFIFLFILTILFVEIAMAKNTKVSVDVGVVLDLDKKIGKIGLSCINLSLSDFYAKHSHYKTRLVLHARDSKNDVVGAAAAALDLLKNVEVKAIIGPATPMQANFVIELGEKVHVPIITFSASSPSLASIRSPYFFRATRSDSSQVKAISAIVKAFGWREAVPVYIDNEYGVGIIPYLTDSLQAVDTQVPYRSAISPFATDDQILKELLKLKAMQTRVFIVHMPLPLGSKLFTMAKRVGMMGKGYVWIMTDGVADFLNSMDYSVIESMQGVLGVEPYVPRSKSVENFRVQWKRKFHHDHPDLVDAELNIYGLWAYDATIALAMAIERVAGTMNFGFRKGNISSNSTDLETLGVSQIGPSLRQALSNTRFKGLTGDFLFINGQLNSSTFQIVNVDGNGDGARRVGFWVTGKGLVKRLKSATANTSKNSSSNNNSTTLSTIIWPGDTASVPKGWEIPTNGKKLRIGVPVKEGFTQFVNVTRYPGTKASKVEGYCIDLFDVVVAELPYAVTYEYVPFANPDGNSAGTYNELIHQVSLGTFDAAVGDISIVANRSLEVDFTLPYMESGRVSMIVPITDDESMKAWVFLKPLTWDLWVTSLVFFIFIGFVVWVLEHRINEDFRGPPSHQVSTGFWFSFSTMVFAHREKVVSNLGRIVVIIWCFVGLILTQSYTASLSSFLTLQQFQPTVTTIDELIKKGDFVGYQNGSFVKETLKSLGFDESKLVPYKSAKDCDQLLSKGSKNGGVAAAFEGPTSIHLILAQNCSKYTLVKPASILEAPRWKNISNIQEFNTDGLGFAFPKGSPLAPEVSRAILKVTEGDKIKEIWGKWFGEMGTCPDRSNSVPSNRLGLNSFWGLFLIAGITSCLALIIYFGMFIYQNRGVLKPSDTRVSMWSRILNLLKIFNQKDFKSHAFKKSIVDDGSGITVPVMGEPSPSSYSINTDFHGEQGTPSAEDVYHNQNELTFCREEALFIEHSETSQGTFTAIELACENC</sequence>
<evidence type="ECO:0000256" key="9">
    <source>
        <dbReference type="ARBA" id="ARBA00023136"/>
    </source>
</evidence>
<feature type="transmembrane region" description="Helical" evidence="15">
    <location>
        <begin position="600"/>
        <end position="620"/>
    </location>
</feature>
<dbReference type="EMBL" id="JARPOI010000001">
    <property type="protein sequence ID" value="KAJ9190550.1"/>
    <property type="molecule type" value="Genomic_DNA"/>
</dbReference>
<dbReference type="Pfam" id="PF01094">
    <property type="entry name" value="ANF_receptor"/>
    <property type="match status" value="1"/>
</dbReference>
<dbReference type="PIRSF" id="PIRSF037090">
    <property type="entry name" value="Iontro_Glu-like_rcpt_pln"/>
    <property type="match status" value="1"/>
</dbReference>
<keyword evidence="13" id="KW-0407">Ion channel</keyword>
<evidence type="ECO:0000256" key="10">
    <source>
        <dbReference type="ARBA" id="ARBA00023170"/>
    </source>
</evidence>
<evidence type="ECO:0000256" key="15">
    <source>
        <dbReference type="SAM" id="Phobius"/>
    </source>
</evidence>
<dbReference type="InterPro" id="IPR001828">
    <property type="entry name" value="ANF_lig-bd_rcpt"/>
</dbReference>
<dbReference type="InterPro" id="IPR017103">
    <property type="entry name" value="Iontropic_Glu_rcpt_pln"/>
</dbReference>
<dbReference type="SUPFAM" id="SSF81324">
    <property type="entry name" value="Voltage-gated potassium channels"/>
    <property type="match status" value="1"/>
</dbReference>
<proteinExistence type="inferred from homology"/>
<feature type="transmembrane region" description="Helical" evidence="15">
    <location>
        <begin position="859"/>
        <end position="883"/>
    </location>
</feature>
<keyword evidence="6 16" id="KW-0732">Signal</keyword>
<evidence type="ECO:0000256" key="4">
    <source>
        <dbReference type="ARBA" id="ARBA00022448"/>
    </source>
</evidence>
<dbReference type="Gene3D" id="1.10.287.70">
    <property type="match status" value="1"/>
</dbReference>
<dbReference type="PANTHER" id="PTHR34836">
    <property type="entry name" value="OS06G0188250 PROTEIN"/>
    <property type="match status" value="1"/>
</dbReference>
<dbReference type="Gene3D" id="3.40.190.10">
    <property type="entry name" value="Periplasmic binding protein-like II"/>
    <property type="match status" value="2"/>
</dbReference>
<evidence type="ECO:0000256" key="8">
    <source>
        <dbReference type="ARBA" id="ARBA00023065"/>
    </source>
</evidence>
<dbReference type="SUPFAM" id="SSF53822">
    <property type="entry name" value="Periplasmic binding protein-like I"/>
    <property type="match status" value="1"/>
</dbReference>
<comment type="subcellular location">
    <subcellularLocation>
        <location evidence="1">Membrane</location>
        <topology evidence="1">Multi-pass membrane protein</topology>
    </subcellularLocation>
</comment>
<evidence type="ECO:0000256" key="1">
    <source>
        <dbReference type="ARBA" id="ARBA00004141"/>
    </source>
</evidence>
<evidence type="ECO:0000259" key="17">
    <source>
        <dbReference type="SMART" id="SM00079"/>
    </source>
</evidence>
<keyword evidence="12" id="KW-1071">Ligand-gated ion channel</keyword>
<reference evidence="18" key="1">
    <citation type="journal article" date="2023" name="Plant Biotechnol. J.">
        <title>Chromosome-level wild Hevea brasiliensis genome provides new tools for genomic-assisted breeding and valuable loci to elevate rubber yield.</title>
        <authorList>
            <person name="Cheng H."/>
            <person name="Song X."/>
            <person name="Hu Y."/>
            <person name="Wu T."/>
            <person name="Yang Q."/>
            <person name="An Z."/>
            <person name="Feng S."/>
            <person name="Deng Z."/>
            <person name="Wu W."/>
            <person name="Zeng X."/>
            <person name="Tu M."/>
            <person name="Wang X."/>
            <person name="Huang H."/>
        </authorList>
    </citation>
    <scope>NUCLEOTIDE SEQUENCE</scope>
    <source>
        <strain evidence="18">MT/VB/25A 57/8</strain>
    </source>
</reference>
<evidence type="ECO:0000256" key="3">
    <source>
        <dbReference type="ARBA" id="ARBA00011095"/>
    </source>
</evidence>
<dbReference type="SMART" id="SM00079">
    <property type="entry name" value="PBPe"/>
    <property type="match status" value="1"/>
</dbReference>
<evidence type="ECO:0000256" key="11">
    <source>
        <dbReference type="ARBA" id="ARBA00023180"/>
    </source>
</evidence>
<keyword evidence="5 15" id="KW-0812">Transmembrane</keyword>
<dbReference type="Pfam" id="PF00060">
    <property type="entry name" value="Lig_chan"/>
    <property type="match status" value="1"/>
</dbReference>
<feature type="domain" description="Ionotropic glutamate receptor C-terminal" evidence="17">
    <location>
        <begin position="471"/>
        <end position="838"/>
    </location>
</feature>
<feature type="chain" id="PRO_5045399282" description="Ionotropic glutamate receptor C-terminal domain-containing protein" evidence="16">
    <location>
        <begin position="31"/>
        <end position="998"/>
    </location>
</feature>
<dbReference type="InterPro" id="IPR015683">
    <property type="entry name" value="Ionotropic_Glu_rcpt"/>
</dbReference>
<evidence type="ECO:0000256" key="16">
    <source>
        <dbReference type="SAM" id="SignalP"/>
    </source>
</evidence>
<keyword evidence="19" id="KW-1185">Reference proteome</keyword>
<keyword evidence="7 15" id="KW-1133">Transmembrane helix</keyword>